<dbReference type="AlphaFoldDB" id="A0A0V1HL23"/>
<proteinExistence type="predicted"/>
<sequence length="366" mass="40522">MSNNSTSLKGTLGCPYCMRTLQSSSVLRSDGTIPYFVVYINPQMGFRTAITDNGRFELDVLCHWARDHLGRGSGLSHSCDTIAARGEFRDYTDQALRSRDVVLQDQHQVVHLRAGWEALHFCRCIISDRLRTLTANNLVSHESQWSGIEAVLYLTECRPAFLCVNQGLPEDLPQRFIDRADKAFSIAAHPQGSLWNERPRCHAVSYQLTLLSPTTSMSCQSCLNSEVETLKEQKLSDCITSGFPHCAMNRWSAGITLAVAIWRTSTRCKAQDAMQALPPLDWVARLPFSAGPVWPLNISKQNNIELPSSLSCDPSTHNIAVSRLPACAWPQRTPAAHGCVVSILTSERGLEAGSLVSHVCSKLRVL</sequence>
<name>A0A0V1HL23_9BILA</name>
<organism evidence="1 2">
    <name type="scientific">Trichinella zimbabwensis</name>
    <dbReference type="NCBI Taxonomy" id="268475"/>
    <lineage>
        <taxon>Eukaryota</taxon>
        <taxon>Metazoa</taxon>
        <taxon>Ecdysozoa</taxon>
        <taxon>Nematoda</taxon>
        <taxon>Enoplea</taxon>
        <taxon>Dorylaimia</taxon>
        <taxon>Trichinellida</taxon>
        <taxon>Trichinellidae</taxon>
        <taxon>Trichinella</taxon>
    </lineage>
</organism>
<evidence type="ECO:0000313" key="2">
    <source>
        <dbReference type="Proteomes" id="UP000055024"/>
    </source>
</evidence>
<accession>A0A0V1HL23</accession>
<evidence type="ECO:0000313" key="1">
    <source>
        <dbReference type="EMBL" id="KRZ11486.1"/>
    </source>
</evidence>
<dbReference type="EMBL" id="JYDP01000049">
    <property type="protein sequence ID" value="KRZ11486.1"/>
    <property type="molecule type" value="Genomic_DNA"/>
</dbReference>
<reference evidence="1 2" key="1">
    <citation type="submission" date="2015-01" db="EMBL/GenBank/DDBJ databases">
        <title>Evolution of Trichinella species and genotypes.</title>
        <authorList>
            <person name="Korhonen P.K."/>
            <person name="Edoardo P."/>
            <person name="Giuseppe L.R."/>
            <person name="Gasser R.B."/>
        </authorList>
    </citation>
    <scope>NUCLEOTIDE SEQUENCE [LARGE SCALE GENOMIC DNA]</scope>
    <source>
        <strain evidence="1">ISS1029</strain>
    </source>
</reference>
<comment type="caution">
    <text evidence="1">The sequence shown here is derived from an EMBL/GenBank/DDBJ whole genome shotgun (WGS) entry which is preliminary data.</text>
</comment>
<dbReference type="OrthoDB" id="10498820at2759"/>
<gene>
    <name evidence="1" type="ORF">T11_13908</name>
</gene>
<dbReference type="Proteomes" id="UP000055024">
    <property type="component" value="Unassembled WGS sequence"/>
</dbReference>
<keyword evidence="2" id="KW-1185">Reference proteome</keyword>
<protein>
    <submittedName>
        <fullName evidence="1">Uncharacterized protein</fullName>
    </submittedName>
</protein>